<dbReference type="AlphaFoldDB" id="A0A7C9ECZ9"/>
<dbReference type="Gene3D" id="1.10.287.110">
    <property type="entry name" value="DnaJ domain"/>
    <property type="match status" value="1"/>
</dbReference>
<evidence type="ECO:0000313" key="2">
    <source>
        <dbReference type="EMBL" id="MBA4662506.1"/>
    </source>
</evidence>
<evidence type="ECO:0000259" key="1">
    <source>
        <dbReference type="PROSITE" id="PS50076"/>
    </source>
</evidence>
<reference evidence="2" key="1">
    <citation type="journal article" date="2013" name="J. Plant Res.">
        <title>Effect of fungi and light on seed germination of three Opuntia species from semiarid lands of central Mexico.</title>
        <authorList>
            <person name="Delgado-Sanchez P."/>
            <person name="Jimenez-Bremont J.F."/>
            <person name="Guerrero-Gonzalez Mde L."/>
            <person name="Flores J."/>
        </authorList>
    </citation>
    <scope>NUCLEOTIDE SEQUENCE</scope>
    <source>
        <tissue evidence="2">Cladode</tissue>
    </source>
</reference>
<feature type="domain" description="J" evidence="1">
    <location>
        <begin position="11"/>
        <end position="82"/>
    </location>
</feature>
<reference evidence="2" key="2">
    <citation type="submission" date="2020-07" db="EMBL/GenBank/DDBJ databases">
        <authorList>
            <person name="Vera ALvarez R."/>
            <person name="Arias-Moreno D.M."/>
            <person name="Jimenez-Jacinto V."/>
            <person name="Jimenez-Bremont J.F."/>
            <person name="Swaminathan K."/>
            <person name="Moose S.P."/>
            <person name="Guerrero-Gonzalez M.L."/>
            <person name="Marino-Ramirez L."/>
            <person name="Landsman D."/>
            <person name="Rodriguez-Kessler M."/>
            <person name="Delgado-Sanchez P."/>
        </authorList>
    </citation>
    <scope>NUCLEOTIDE SEQUENCE</scope>
    <source>
        <tissue evidence="2">Cladode</tissue>
    </source>
</reference>
<dbReference type="PROSITE" id="PS50076">
    <property type="entry name" value="DNAJ_2"/>
    <property type="match status" value="1"/>
</dbReference>
<dbReference type="SMART" id="SM00271">
    <property type="entry name" value="DnaJ"/>
    <property type="match status" value="1"/>
</dbReference>
<dbReference type="EMBL" id="GISG01216080">
    <property type="protein sequence ID" value="MBA4662506.1"/>
    <property type="molecule type" value="Transcribed_RNA"/>
</dbReference>
<protein>
    <recommendedName>
        <fullName evidence="1">J domain-containing protein</fullName>
    </recommendedName>
</protein>
<dbReference type="SUPFAM" id="SSF46565">
    <property type="entry name" value="Chaperone J-domain"/>
    <property type="match status" value="1"/>
</dbReference>
<proteinExistence type="predicted"/>
<dbReference type="PANTHER" id="PTHR44743:SF5">
    <property type="entry name" value="CHAPERONE DNAJ-DOMAIN SUPERFAMILY PROTEIN"/>
    <property type="match status" value="1"/>
</dbReference>
<dbReference type="Pfam" id="PF00226">
    <property type="entry name" value="DnaJ"/>
    <property type="match status" value="1"/>
</dbReference>
<dbReference type="PANTHER" id="PTHR44743">
    <property type="entry name" value="PUTATIVE, EXPRESSED-RELATED"/>
    <property type="match status" value="1"/>
</dbReference>
<dbReference type="PRINTS" id="PR00625">
    <property type="entry name" value="JDOMAIN"/>
</dbReference>
<accession>A0A7C9ECZ9</accession>
<dbReference type="InterPro" id="IPR036869">
    <property type="entry name" value="J_dom_sf"/>
</dbReference>
<organism evidence="2">
    <name type="scientific">Opuntia streptacantha</name>
    <name type="common">Prickly pear cactus</name>
    <name type="synonym">Opuntia cardona</name>
    <dbReference type="NCBI Taxonomy" id="393608"/>
    <lineage>
        <taxon>Eukaryota</taxon>
        <taxon>Viridiplantae</taxon>
        <taxon>Streptophyta</taxon>
        <taxon>Embryophyta</taxon>
        <taxon>Tracheophyta</taxon>
        <taxon>Spermatophyta</taxon>
        <taxon>Magnoliopsida</taxon>
        <taxon>eudicotyledons</taxon>
        <taxon>Gunneridae</taxon>
        <taxon>Pentapetalae</taxon>
        <taxon>Caryophyllales</taxon>
        <taxon>Cactineae</taxon>
        <taxon>Cactaceae</taxon>
        <taxon>Opuntioideae</taxon>
        <taxon>Opuntia</taxon>
    </lineage>
</organism>
<dbReference type="InterPro" id="IPR001623">
    <property type="entry name" value="DnaJ_domain"/>
</dbReference>
<sequence>MAGGGERKSSDFYSVLGLEKECTPTELRNAYKKLAMRWHPDRCSASGNSKSMEEAKKNFQDIQEAYSVLSDETRRFLYDVGVYDKEDDENNNGMGDFLNEMVDIMKESKPNESAEESFEQLQDLFNEMFPKSVHQASMSFSQGSTSTLSRSSSNMGSIGTSFISNSCKRSSSEMNNPEGSSSSSYDAYFQNILPGEGMHHIHSWKTFVFWQIKVGEIPGGERNQEEPEEEIVLLGATVAAAAATVGEDKAVSRRFPLGTMSPPTIILMFPLEIKCS</sequence>
<dbReference type="CDD" id="cd06257">
    <property type="entry name" value="DnaJ"/>
    <property type="match status" value="1"/>
</dbReference>
<name>A0A7C9ECZ9_OPUST</name>